<dbReference type="Gene3D" id="1.10.260.40">
    <property type="entry name" value="lambda repressor-like DNA-binding domains"/>
    <property type="match status" value="1"/>
</dbReference>
<keyword evidence="2" id="KW-0238">DNA-binding</keyword>
<protein>
    <submittedName>
        <fullName evidence="5">LacI family transcriptional regulator</fullName>
    </submittedName>
</protein>
<dbReference type="EMBL" id="BMIU01000002">
    <property type="protein sequence ID" value="GGF22102.1"/>
    <property type="molecule type" value="Genomic_DNA"/>
</dbReference>
<dbReference type="SUPFAM" id="SSF47413">
    <property type="entry name" value="lambda repressor-like DNA-binding domains"/>
    <property type="match status" value="1"/>
</dbReference>
<evidence type="ECO:0000313" key="6">
    <source>
        <dbReference type="Proteomes" id="UP000647339"/>
    </source>
</evidence>
<evidence type="ECO:0000256" key="2">
    <source>
        <dbReference type="ARBA" id="ARBA00023125"/>
    </source>
</evidence>
<dbReference type="InterPro" id="IPR001761">
    <property type="entry name" value="Peripla_BP/Lac1_sug-bd_dom"/>
</dbReference>
<reference evidence="6" key="1">
    <citation type="journal article" date="2019" name="Int. J. Syst. Evol. Microbiol.">
        <title>The Global Catalogue of Microorganisms (GCM) 10K type strain sequencing project: providing services to taxonomists for standard genome sequencing and annotation.</title>
        <authorList>
            <consortium name="The Broad Institute Genomics Platform"/>
            <consortium name="The Broad Institute Genome Sequencing Center for Infectious Disease"/>
            <person name="Wu L."/>
            <person name="Ma J."/>
        </authorList>
    </citation>
    <scope>NUCLEOTIDE SEQUENCE [LARGE SCALE GENOMIC DNA]</scope>
    <source>
        <strain evidence="6">CGMCC 1.15407</strain>
    </source>
</reference>
<keyword evidence="3" id="KW-0804">Transcription</keyword>
<dbReference type="Proteomes" id="UP000647339">
    <property type="component" value="Unassembled WGS sequence"/>
</dbReference>
<dbReference type="CDD" id="cd01392">
    <property type="entry name" value="HTH_LacI"/>
    <property type="match status" value="1"/>
</dbReference>
<gene>
    <name evidence="5" type="ORF">GCM10011339_07740</name>
</gene>
<sequence length="349" mass="39068">MKKKRVTLKDMASELGISISTVSRALKDHPDIDKGLTKKVKALAQKWSYIPNPLAMGLLRQQTRVIGVIVPDLVTYFFSSIISGIEDELQQAGYYIVISSSKESLEKEIECVHNLLNLRIDGLIVCLAQNSNQTDHFKKVLDHDVPLVFFDRVCLEKEVSTVVVDNVSMARDITTHFFENGARRIAHITGPKHLNIVEERAEGYLKGLKEVGLPFEKKYLVHTDLSPLSTEKAIQKLLQLPHRPDAILGVNDTVIFATMKAIKGTDLKIPHDILLAGFSDEFHATVVEPNLTSVAHPTHEIGRNAAKLILEQIEEEKAIQKKIVLNTALHIRASSVRMKKEGTWSLGFF</sequence>
<dbReference type="CDD" id="cd06267">
    <property type="entry name" value="PBP1_LacI_sugar_binding-like"/>
    <property type="match status" value="1"/>
</dbReference>
<feature type="domain" description="HTH lacI-type" evidence="4">
    <location>
        <begin position="6"/>
        <end position="60"/>
    </location>
</feature>
<dbReference type="PANTHER" id="PTHR30146">
    <property type="entry name" value="LACI-RELATED TRANSCRIPTIONAL REPRESSOR"/>
    <property type="match status" value="1"/>
</dbReference>
<proteinExistence type="predicted"/>
<dbReference type="RefSeq" id="WP_137401072.1">
    <property type="nucleotide sequence ID" value="NZ_BMIU01000002.1"/>
</dbReference>
<dbReference type="Pfam" id="PF00532">
    <property type="entry name" value="Peripla_BP_1"/>
    <property type="match status" value="1"/>
</dbReference>
<name>A0ABQ1UQ38_9BACT</name>
<dbReference type="PANTHER" id="PTHR30146:SF109">
    <property type="entry name" value="HTH-TYPE TRANSCRIPTIONAL REGULATOR GALS"/>
    <property type="match status" value="1"/>
</dbReference>
<keyword evidence="6" id="KW-1185">Reference proteome</keyword>
<dbReference type="SUPFAM" id="SSF53822">
    <property type="entry name" value="Periplasmic binding protein-like I"/>
    <property type="match status" value="1"/>
</dbReference>
<evidence type="ECO:0000256" key="1">
    <source>
        <dbReference type="ARBA" id="ARBA00023015"/>
    </source>
</evidence>
<dbReference type="Gene3D" id="3.40.50.2300">
    <property type="match status" value="2"/>
</dbReference>
<dbReference type="InterPro" id="IPR000843">
    <property type="entry name" value="HTH_LacI"/>
</dbReference>
<evidence type="ECO:0000256" key="3">
    <source>
        <dbReference type="ARBA" id="ARBA00023163"/>
    </source>
</evidence>
<organism evidence="5 6">
    <name type="scientific">Echinicola rosea</name>
    <dbReference type="NCBI Taxonomy" id="1807691"/>
    <lineage>
        <taxon>Bacteria</taxon>
        <taxon>Pseudomonadati</taxon>
        <taxon>Bacteroidota</taxon>
        <taxon>Cytophagia</taxon>
        <taxon>Cytophagales</taxon>
        <taxon>Cyclobacteriaceae</taxon>
        <taxon>Echinicola</taxon>
    </lineage>
</organism>
<dbReference type="InterPro" id="IPR010982">
    <property type="entry name" value="Lambda_DNA-bd_dom_sf"/>
</dbReference>
<dbReference type="PROSITE" id="PS50932">
    <property type="entry name" value="HTH_LACI_2"/>
    <property type="match status" value="1"/>
</dbReference>
<evidence type="ECO:0000259" key="4">
    <source>
        <dbReference type="PROSITE" id="PS50932"/>
    </source>
</evidence>
<accession>A0ABQ1UQ38</accession>
<dbReference type="SMART" id="SM00354">
    <property type="entry name" value="HTH_LACI"/>
    <property type="match status" value="1"/>
</dbReference>
<comment type="caution">
    <text evidence="5">The sequence shown here is derived from an EMBL/GenBank/DDBJ whole genome shotgun (WGS) entry which is preliminary data.</text>
</comment>
<evidence type="ECO:0000313" key="5">
    <source>
        <dbReference type="EMBL" id="GGF22102.1"/>
    </source>
</evidence>
<keyword evidence="1" id="KW-0805">Transcription regulation</keyword>
<dbReference type="InterPro" id="IPR028082">
    <property type="entry name" value="Peripla_BP_I"/>
</dbReference>
<dbReference type="Pfam" id="PF00356">
    <property type="entry name" value="LacI"/>
    <property type="match status" value="1"/>
</dbReference>